<evidence type="ECO:0000313" key="4">
    <source>
        <dbReference type="EMBL" id="KIH55661.1"/>
    </source>
</evidence>
<dbReference type="SUPFAM" id="SSF53098">
    <property type="entry name" value="Ribonuclease H-like"/>
    <property type="match status" value="1"/>
</dbReference>
<sequence>MILYIVSDRNFDGVYPAIHPLTEENVTVRLRASVRFAQNDPQTINCYNIVIRSCLDIVGLKRLGRNHFDEEEKAQLRDYAMEVWPGFETAVRQYEDQLMLCIENRFKMIRTQSVWEIMCYEYERVKGDEARFHTVLEESLVGETVFARYNNKMYRISSISYDMSPESTFTLLDGTDTTLRGYFQRQYDLEVKADRQPILFCGFERNLVTNSTWFKKLCAEPIRCPNEALPRGEHNRFILNKPLVVVHASFRDLTSGGTTVECDIETLYMVSRPHQGYTSHALHISEGKPKQPGEAPQLAYLLPELVYPTGLTDSMRRDFRHMRELSSHTRLDPEKRRRTTEKLLDKIIGNEKCCSLMKNWGISLHNKLVNFESRELEPEKLFGHNPGGYTGQRAEWAKYVKNNGNFRGVTLRNWVVIAPNSNDGERLSRDFISEVEYICAAMQVQYGHPMLQLCRDSSANGYCSAVHDAIGRAGNQSIHMMVLILADDSKTRYDMLKSWLCTETNIPSQFIQLSTLRGRPQDRGRNRNFGSIVLKIVLQMNCKMGGALWKVAIPLKKAMIVGYDLYHDSTLRGKTIGACVSTMDQDYTQFYSQTRPHENPTELGTNLGFFIRKALYQYYTNNNRTLPEKIFLYRDGVGDGQIPYVKDQEVVLVQQACAEAVQRAEGVGKDFKIKLAFIIVTKKVNMRIFKGNPNSTLTNPDPGTVVDSVVTRPERYDFYLVPQYVNQGTVTPVCYNVIYDDTELSPDKHHKASFMISWIARFHVSELAFKLCHLYYNWQGTVRVPAPCQYAHKLAFLVAQSIHQEANQDLRAKLFFL</sequence>
<comment type="similarity">
    <text evidence="1">Belongs to the argonaute family.</text>
</comment>
<dbReference type="InterPro" id="IPR036397">
    <property type="entry name" value="RNaseH_sf"/>
</dbReference>
<reference evidence="4 5" key="1">
    <citation type="submission" date="2013-12" db="EMBL/GenBank/DDBJ databases">
        <title>Draft genome of the parsitic nematode Ancylostoma duodenale.</title>
        <authorList>
            <person name="Mitreva M."/>
        </authorList>
    </citation>
    <scope>NUCLEOTIDE SEQUENCE [LARGE SCALE GENOMIC DNA]</scope>
    <source>
        <strain evidence="4 5">Zhejiang</strain>
    </source>
</reference>
<dbReference type="InterPro" id="IPR012337">
    <property type="entry name" value="RNaseH-like_sf"/>
</dbReference>
<dbReference type="OrthoDB" id="445936at2759"/>
<dbReference type="Pfam" id="PF02171">
    <property type="entry name" value="Piwi"/>
    <property type="match status" value="1"/>
</dbReference>
<evidence type="ECO:0000313" key="5">
    <source>
        <dbReference type="Proteomes" id="UP000054047"/>
    </source>
</evidence>
<dbReference type="SMART" id="SM00950">
    <property type="entry name" value="Piwi"/>
    <property type="match status" value="1"/>
</dbReference>
<proteinExistence type="inferred from homology"/>
<dbReference type="GO" id="GO:0003723">
    <property type="term" value="F:RNA binding"/>
    <property type="evidence" value="ECO:0007669"/>
    <property type="project" value="InterPro"/>
</dbReference>
<dbReference type="CDD" id="cd04658">
    <property type="entry name" value="Piwi_piwi-like_Euk"/>
    <property type="match status" value="1"/>
</dbReference>
<dbReference type="PANTHER" id="PTHR22891">
    <property type="entry name" value="EUKARYOTIC TRANSLATION INITIATION FACTOR 2C"/>
    <property type="match status" value="1"/>
</dbReference>
<dbReference type="Pfam" id="PF02170">
    <property type="entry name" value="PAZ"/>
    <property type="match status" value="1"/>
</dbReference>
<name>A0A0C2GEV1_9BILA</name>
<dbReference type="InterPro" id="IPR003165">
    <property type="entry name" value="Piwi"/>
</dbReference>
<dbReference type="Proteomes" id="UP000054047">
    <property type="component" value="Unassembled WGS sequence"/>
</dbReference>
<dbReference type="EMBL" id="KN736961">
    <property type="protein sequence ID" value="KIH55661.1"/>
    <property type="molecule type" value="Genomic_DNA"/>
</dbReference>
<feature type="domain" description="PAZ" evidence="2">
    <location>
        <begin position="113"/>
        <end position="212"/>
    </location>
</feature>
<protein>
    <submittedName>
        <fullName evidence="4">Piwi domain protein</fullName>
    </submittedName>
</protein>
<evidence type="ECO:0000259" key="3">
    <source>
        <dbReference type="PROSITE" id="PS50822"/>
    </source>
</evidence>
<organism evidence="4 5">
    <name type="scientific">Ancylostoma duodenale</name>
    <dbReference type="NCBI Taxonomy" id="51022"/>
    <lineage>
        <taxon>Eukaryota</taxon>
        <taxon>Metazoa</taxon>
        <taxon>Ecdysozoa</taxon>
        <taxon>Nematoda</taxon>
        <taxon>Chromadorea</taxon>
        <taxon>Rhabditida</taxon>
        <taxon>Rhabditina</taxon>
        <taxon>Rhabditomorpha</taxon>
        <taxon>Strongyloidea</taxon>
        <taxon>Ancylostomatidae</taxon>
        <taxon>Ancylostomatinae</taxon>
        <taxon>Ancylostoma</taxon>
    </lineage>
</organism>
<dbReference type="PROSITE" id="PS50822">
    <property type="entry name" value="PIWI"/>
    <property type="match status" value="1"/>
</dbReference>
<evidence type="ECO:0000256" key="1">
    <source>
        <dbReference type="RuleBase" id="RU361178"/>
    </source>
</evidence>
<keyword evidence="5" id="KW-1185">Reference proteome</keyword>
<feature type="domain" description="Piwi" evidence="3">
    <location>
        <begin position="480"/>
        <end position="803"/>
    </location>
</feature>
<dbReference type="InterPro" id="IPR036085">
    <property type="entry name" value="PAZ_dom_sf"/>
</dbReference>
<dbReference type="Gene3D" id="3.30.420.10">
    <property type="entry name" value="Ribonuclease H-like superfamily/Ribonuclease H"/>
    <property type="match status" value="1"/>
</dbReference>
<evidence type="ECO:0000259" key="2">
    <source>
        <dbReference type="PROSITE" id="PS50821"/>
    </source>
</evidence>
<dbReference type="Gene3D" id="2.170.260.10">
    <property type="entry name" value="paz domain"/>
    <property type="match status" value="1"/>
</dbReference>
<dbReference type="AlphaFoldDB" id="A0A0C2GEV1"/>
<dbReference type="PROSITE" id="PS50821">
    <property type="entry name" value="PAZ"/>
    <property type="match status" value="1"/>
</dbReference>
<dbReference type="InterPro" id="IPR003100">
    <property type="entry name" value="PAZ_dom"/>
</dbReference>
<dbReference type="Gene3D" id="3.40.50.2300">
    <property type="match status" value="1"/>
</dbReference>
<dbReference type="SMART" id="SM00949">
    <property type="entry name" value="PAZ"/>
    <property type="match status" value="1"/>
</dbReference>
<gene>
    <name evidence="4" type="ORF">ANCDUO_14176</name>
</gene>
<dbReference type="SUPFAM" id="SSF101690">
    <property type="entry name" value="PAZ domain"/>
    <property type="match status" value="2"/>
</dbReference>
<accession>A0A0C2GEV1</accession>